<evidence type="ECO:0000256" key="2">
    <source>
        <dbReference type="ARBA" id="ARBA00024867"/>
    </source>
</evidence>
<dbReference type="InterPro" id="IPR001789">
    <property type="entry name" value="Sig_transdc_resp-reg_receiver"/>
</dbReference>
<evidence type="ECO:0000256" key="1">
    <source>
        <dbReference type="ARBA" id="ARBA00018672"/>
    </source>
</evidence>
<keyword evidence="3" id="KW-0597">Phosphoprotein</keyword>
<dbReference type="PROSITE" id="PS50110">
    <property type="entry name" value="RESPONSE_REGULATORY"/>
    <property type="match status" value="1"/>
</dbReference>
<keyword evidence="6" id="KW-1185">Reference proteome</keyword>
<evidence type="ECO:0000259" key="4">
    <source>
        <dbReference type="PROSITE" id="PS50110"/>
    </source>
</evidence>
<dbReference type="AlphaFoldDB" id="A0A1G6CAG7"/>
<evidence type="ECO:0000313" key="5">
    <source>
        <dbReference type="EMBL" id="SDB29811.1"/>
    </source>
</evidence>
<feature type="domain" description="Response regulatory" evidence="4">
    <location>
        <begin position="2"/>
        <end position="116"/>
    </location>
</feature>
<dbReference type="InterPro" id="IPR011006">
    <property type="entry name" value="CheY-like_superfamily"/>
</dbReference>
<dbReference type="RefSeq" id="WP_090174421.1">
    <property type="nucleotide sequence ID" value="NZ_FMXR01000017.1"/>
</dbReference>
<feature type="modified residue" description="4-aspartylphosphate" evidence="3">
    <location>
        <position position="53"/>
    </location>
</feature>
<dbReference type="CDD" id="cd00156">
    <property type="entry name" value="REC"/>
    <property type="match status" value="1"/>
</dbReference>
<dbReference type="Pfam" id="PF00072">
    <property type="entry name" value="Response_reg"/>
    <property type="match status" value="1"/>
</dbReference>
<organism evidence="5 6">
    <name type="scientific">Eubacterium oxidoreducens</name>
    <dbReference type="NCBI Taxonomy" id="1732"/>
    <lineage>
        <taxon>Bacteria</taxon>
        <taxon>Bacillati</taxon>
        <taxon>Bacillota</taxon>
        <taxon>Clostridia</taxon>
        <taxon>Eubacteriales</taxon>
        <taxon>Eubacteriaceae</taxon>
        <taxon>Eubacterium</taxon>
    </lineage>
</organism>
<name>A0A1G6CAG7_EUBOX</name>
<dbReference type="SUPFAM" id="SSF52172">
    <property type="entry name" value="CheY-like"/>
    <property type="match status" value="1"/>
</dbReference>
<dbReference type="OrthoDB" id="3190595at2"/>
<dbReference type="EMBL" id="FMXR01000017">
    <property type="protein sequence ID" value="SDB29811.1"/>
    <property type="molecule type" value="Genomic_DNA"/>
</dbReference>
<reference evidence="5 6" key="1">
    <citation type="submission" date="2016-10" db="EMBL/GenBank/DDBJ databases">
        <authorList>
            <person name="de Groot N.N."/>
        </authorList>
    </citation>
    <scope>NUCLEOTIDE SEQUENCE [LARGE SCALE GENOMIC DNA]</scope>
    <source>
        <strain evidence="5 6">DSM 3217</strain>
    </source>
</reference>
<dbReference type="SMART" id="SM00448">
    <property type="entry name" value="REC"/>
    <property type="match status" value="1"/>
</dbReference>
<protein>
    <recommendedName>
        <fullName evidence="1">Stage 0 sporulation protein A homolog</fullName>
    </recommendedName>
</protein>
<accession>A0A1G6CAG7</accession>
<proteinExistence type="predicted"/>
<evidence type="ECO:0000313" key="6">
    <source>
        <dbReference type="Proteomes" id="UP000199228"/>
    </source>
</evidence>
<dbReference type="Proteomes" id="UP000199228">
    <property type="component" value="Unassembled WGS sequence"/>
</dbReference>
<dbReference type="Gene3D" id="3.40.50.2300">
    <property type="match status" value="1"/>
</dbReference>
<gene>
    <name evidence="5" type="ORF">SAMN02910417_02221</name>
</gene>
<sequence length="124" mass="13855">MTIIALADKLPELERLIQMIEAESPQAEVWGFSQTKSARECIERVGCDVLFVDVILQDASGLEFAKEIMELNPEVNVIFTAESTSFANAAFQLYASGYITKPLTPQKVAKELHELRYTKISESV</sequence>
<dbReference type="STRING" id="1732.SAMN02910417_02221"/>
<dbReference type="GO" id="GO:0000160">
    <property type="term" value="P:phosphorelay signal transduction system"/>
    <property type="evidence" value="ECO:0007669"/>
    <property type="project" value="InterPro"/>
</dbReference>
<evidence type="ECO:0000256" key="3">
    <source>
        <dbReference type="PROSITE-ProRule" id="PRU00169"/>
    </source>
</evidence>
<comment type="function">
    <text evidence="2">May play the central regulatory role in sporulation. It may be an element of the effector pathway responsible for the activation of sporulation genes in response to nutritional stress. Spo0A may act in concert with spo0H (a sigma factor) to control the expression of some genes that are critical to the sporulation process.</text>
</comment>